<dbReference type="PROSITE" id="PS51318">
    <property type="entry name" value="TAT"/>
    <property type="match status" value="1"/>
</dbReference>
<gene>
    <name evidence="1" type="ORF">GCM10010178_90180</name>
</gene>
<reference evidence="2" key="1">
    <citation type="journal article" date="2019" name="Int. J. Syst. Evol. Microbiol.">
        <title>The Global Catalogue of Microorganisms (GCM) 10K type strain sequencing project: providing services to taxonomists for standard genome sequencing and annotation.</title>
        <authorList>
            <consortium name="The Broad Institute Genomics Platform"/>
            <consortium name="The Broad Institute Genome Sequencing Center for Infectious Disease"/>
            <person name="Wu L."/>
            <person name="Ma J."/>
        </authorList>
    </citation>
    <scope>NUCLEOTIDE SEQUENCE [LARGE SCALE GENOMIC DNA]</scope>
    <source>
        <strain evidence="2">JCM 3296</strain>
    </source>
</reference>
<evidence type="ECO:0008006" key="3">
    <source>
        <dbReference type="Google" id="ProtNLM"/>
    </source>
</evidence>
<dbReference type="Proteomes" id="UP000649573">
    <property type="component" value="Unassembled WGS sequence"/>
</dbReference>
<sequence>MAMNPSTARISRRGLLIAAAGVVGTGGVPGLAHAAPSRGTQQGFHDVGSLAGRGTASEGADINDRSDIVGVTALPGTGVSHAFIMNPRFQGGQLFDLMPSAPRRQSRRTAEIELDRQIEQHEKDRQAHEASVLATVRAYRNIDERTAREIDETIDSFPHCWPFTINLPQMPTSRQAEMTRETDPKDQQSLGELRHIRAPLRGDRGPIAKCAARTHHREQAVCPPNSQLARCSHH</sequence>
<organism evidence="1 2">
    <name type="scientific">Lentzea flava</name>
    <dbReference type="NCBI Taxonomy" id="103732"/>
    <lineage>
        <taxon>Bacteria</taxon>
        <taxon>Bacillati</taxon>
        <taxon>Actinomycetota</taxon>
        <taxon>Actinomycetes</taxon>
        <taxon>Pseudonocardiales</taxon>
        <taxon>Pseudonocardiaceae</taxon>
        <taxon>Lentzea</taxon>
    </lineage>
</organism>
<protein>
    <recommendedName>
        <fullName evidence="3">Secreted protein</fullName>
    </recommendedName>
</protein>
<comment type="caution">
    <text evidence="1">The sequence shown here is derived from an EMBL/GenBank/DDBJ whole genome shotgun (WGS) entry which is preliminary data.</text>
</comment>
<evidence type="ECO:0000313" key="1">
    <source>
        <dbReference type="EMBL" id="GGU86026.1"/>
    </source>
</evidence>
<evidence type="ECO:0000313" key="2">
    <source>
        <dbReference type="Proteomes" id="UP000649573"/>
    </source>
</evidence>
<accession>A0ABQ2VJ95</accession>
<name>A0ABQ2VJ95_9PSEU</name>
<proteinExistence type="predicted"/>
<keyword evidence="2" id="KW-1185">Reference proteome</keyword>
<dbReference type="InterPro" id="IPR006311">
    <property type="entry name" value="TAT_signal"/>
</dbReference>
<dbReference type="EMBL" id="BMRE01000099">
    <property type="protein sequence ID" value="GGU86026.1"/>
    <property type="molecule type" value="Genomic_DNA"/>
</dbReference>